<dbReference type="InterPro" id="IPR036116">
    <property type="entry name" value="FN3_sf"/>
</dbReference>
<evidence type="ECO:0000313" key="1">
    <source>
        <dbReference type="EMBL" id="VFK42373.1"/>
    </source>
</evidence>
<sequence>MENNASPGQAIYEPFSGSGTSLIAAETCGRVCLALEIRKKGRYPFLSQRREGDLETWLDAGMTMGLETTPTNQPCGARLEFRVVAVNKAGDGEPSNGVLATL</sequence>
<proteinExistence type="predicted"/>
<dbReference type="InterPro" id="IPR003961">
    <property type="entry name" value="FN3_dom"/>
</dbReference>
<dbReference type="SUPFAM" id="SSF49265">
    <property type="entry name" value="Fibronectin type III"/>
    <property type="match status" value="1"/>
</dbReference>
<protein>
    <recommendedName>
        <fullName evidence="2">DNA methylase</fullName>
    </recommendedName>
</protein>
<dbReference type="SUPFAM" id="SSF53335">
    <property type="entry name" value="S-adenosyl-L-methionine-dependent methyltransferases"/>
    <property type="match status" value="1"/>
</dbReference>
<accession>A0A450YLH0</accession>
<gene>
    <name evidence="1" type="ORF">BECKTC1821E_GA0114239_101841</name>
</gene>
<name>A0A450YLH0_9GAMM</name>
<dbReference type="CDD" id="cd00063">
    <property type="entry name" value="FN3"/>
    <property type="match status" value="1"/>
</dbReference>
<evidence type="ECO:0008006" key="2">
    <source>
        <dbReference type="Google" id="ProtNLM"/>
    </source>
</evidence>
<dbReference type="Gene3D" id="3.40.50.150">
    <property type="entry name" value="Vaccinia Virus protein VP39"/>
    <property type="match status" value="1"/>
</dbReference>
<reference evidence="1" key="1">
    <citation type="submission" date="2019-02" db="EMBL/GenBank/DDBJ databases">
        <authorList>
            <person name="Gruber-Vodicka R. H."/>
            <person name="Seah K. B. B."/>
        </authorList>
    </citation>
    <scope>NUCLEOTIDE SEQUENCE</scope>
    <source>
        <strain evidence="1">BECK_BZ125</strain>
    </source>
</reference>
<organism evidence="1">
    <name type="scientific">Candidatus Kentrum sp. TC</name>
    <dbReference type="NCBI Taxonomy" id="2126339"/>
    <lineage>
        <taxon>Bacteria</taxon>
        <taxon>Pseudomonadati</taxon>
        <taxon>Pseudomonadota</taxon>
        <taxon>Gammaproteobacteria</taxon>
        <taxon>Candidatus Kentrum</taxon>
    </lineage>
</organism>
<dbReference type="EMBL" id="CAADFT010000018">
    <property type="protein sequence ID" value="VFK42373.1"/>
    <property type="molecule type" value="Genomic_DNA"/>
</dbReference>
<dbReference type="InterPro" id="IPR029063">
    <property type="entry name" value="SAM-dependent_MTases_sf"/>
</dbReference>
<dbReference type="AlphaFoldDB" id="A0A450YLH0"/>